<dbReference type="InterPro" id="IPR032509">
    <property type="entry name" value="DUF4973"/>
</dbReference>
<feature type="domain" description="DUF4973" evidence="2">
    <location>
        <begin position="27"/>
        <end position="146"/>
    </location>
</feature>
<name>A0A412TN69_9BACT</name>
<organism evidence="3 4">
    <name type="scientific">Odoribacter splanchnicus</name>
    <dbReference type="NCBI Taxonomy" id="28118"/>
    <lineage>
        <taxon>Bacteria</taxon>
        <taxon>Pseudomonadati</taxon>
        <taxon>Bacteroidota</taxon>
        <taxon>Bacteroidia</taxon>
        <taxon>Bacteroidales</taxon>
        <taxon>Odoribacteraceae</taxon>
        <taxon>Odoribacter</taxon>
    </lineage>
</organism>
<reference evidence="3 4" key="1">
    <citation type="submission" date="2018-08" db="EMBL/GenBank/DDBJ databases">
        <title>A genome reference for cultivated species of the human gut microbiota.</title>
        <authorList>
            <person name="Zou Y."/>
            <person name="Xue W."/>
            <person name="Luo G."/>
        </authorList>
    </citation>
    <scope>NUCLEOTIDE SEQUENCE [LARGE SCALE GENOMIC DNA]</scope>
    <source>
        <strain evidence="3 4">AF16-14</strain>
    </source>
</reference>
<dbReference type="Gene3D" id="2.40.128.440">
    <property type="entry name" value="Uncharacterised protein PF14274, DUF4361"/>
    <property type="match status" value="1"/>
</dbReference>
<gene>
    <name evidence="3" type="ORF">DWW57_13545</name>
</gene>
<evidence type="ECO:0000313" key="3">
    <source>
        <dbReference type="EMBL" id="RGU55110.1"/>
    </source>
</evidence>
<dbReference type="Gene3D" id="2.60.40.1740">
    <property type="entry name" value="hypothetical protein (bacova_03559)"/>
    <property type="match status" value="1"/>
</dbReference>
<proteinExistence type="predicted"/>
<dbReference type="Pfam" id="PF14274">
    <property type="entry name" value="BT_3044-like_C"/>
    <property type="match status" value="1"/>
</dbReference>
<evidence type="ECO:0000259" key="1">
    <source>
        <dbReference type="Pfam" id="PF14274"/>
    </source>
</evidence>
<dbReference type="Proteomes" id="UP000284243">
    <property type="component" value="Unassembled WGS sequence"/>
</dbReference>
<protein>
    <submittedName>
        <fullName evidence="3">DUF4973 domain-containing protein</fullName>
    </submittedName>
</protein>
<dbReference type="RefSeq" id="WP_022159387.1">
    <property type="nucleotide sequence ID" value="NZ_JADMUD010000029.1"/>
</dbReference>
<evidence type="ECO:0000259" key="2">
    <source>
        <dbReference type="Pfam" id="PF16343"/>
    </source>
</evidence>
<dbReference type="InterPro" id="IPR025371">
    <property type="entry name" value="BT_3044-like_C"/>
</dbReference>
<accession>A0A412TN69</accession>
<dbReference type="Pfam" id="PF16343">
    <property type="entry name" value="DUF4973"/>
    <property type="match status" value="1"/>
</dbReference>
<evidence type="ECO:0000313" key="4">
    <source>
        <dbReference type="Proteomes" id="UP000284243"/>
    </source>
</evidence>
<dbReference type="EMBL" id="QRYC01000021">
    <property type="protein sequence ID" value="RGU55110.1"/>
    <property type="molecule type" value="Genomic_DNA"/>
</dbReference>
<dbReference type="AlphaFoldDB" id="A0A412TN69"/>
<sequence length="289" mass="32988">MKKRNLYLSLALAVLTLGQQSCDNLPDEQFDKYVLMTRNGFIDREIVYNASGKATTEVSVSVSGSSDVAHDVEVEVEVYPDTLDQYNFEKFRTDSASYYDLAEHYTIPNPKLTIRKGEAYGVFDVVFDVKQMDKYKDFVLPLRIKSASDYLVSPKASRVMLMHILLTNFFSGAYGMSAQFDGAYINLNRTLSVIDEQTCFTYIGNIETTDENKADYRLEISVNPTDSLITLNAPGLDLQQEPSDRQNLKNVMVEDETEQRLYLQYSYVDPRDGRRKSFDGYLSQTITDR</sequence>
<comment type="caution">
    <text evidence="3">The sequence shown here is derived from an EMBL/GenBank/DDBJ whole genome shotgun (WGS) entry which is preliminary data.</text>
</comment>
<feature type="domain" description="BT-3044-like C-terminal" evidence="1">
    <location>
        <begin position="158"/>
        <end position="282"/>
    </location>
</feature>